<dbReference type="EMBL" id="BART01015674">
    <property type="protein sequence ID" value="GAG87494.1"/>
    <property type="molecule type" value="Genomic_DNA"/>
</dbReference>
<evidence type="ECO:0000313" key="1">
    <source>
        <dbReference type="EMBL" id="GAG87494.1"/>
    </source>
</evidence>
<protein>
    <submittedName>
        <fullName evidence="1">Uncharacterized protein</fullName>
    </submittedName>
</protein>
<dbReference type="AlphaFoldDB" id="X1AWN6"/>
<organism evidence="1">
    <name type="scientific">marine sediment metagenome</name>
    <dbReference type="NCBI Taxonomy" id="412755"/>
    <lineage>
        <taxon>unclassified sequences</taxon>
        <taxon>metagenomes</taxon>
        <taxon>ecological metagenomes</taxon>
    </lineage>
</organism>
<name>X1AWN6_9ZZZZ</name>
<comment type="caution">
    <text evidence="1">The sequence shown here is derived from an EMBL/GenBank/DDBJ whole genome shotgun (WGS) entry which is preliminary data.</text>
</comment>
<sequence length="59" mass="6840">MKLINLSDRKDIDRIILTNHLLMIKNEKGETEAHLLRVQDGGSVKARHRRMVMKMKEAG</sequence>
<gene>
    <name evidence="1" type="ORF">S01H4_30379</name>
</gene>
<accession>X1AWN6</accession>
<reference evidence="1" key="1">
    <citation type="journal article" date="2014" name="Front. Microbiol.">
        <title>High frequency of phylogenetically diverse reductive dehalogenase-homologous genes in deep subseafloor sedimentary metagenomes.</title>
        <authorList>
            <person name="Kawai M."/>
            <person name="Futagami T."/>
            <person name="Toyoda A."/>
            <person name="Takaki Y."/>
            <person name="Nishi S."/>
            <person name="Hori S."/>
            <person name="Arai W."/>
            <person name="Tsubouchi T."/>
            <person name="Morono Y."/>
            <person name="Uchiyama I."/>
            <person name="Ito T."/>
            <person name="Fujiyama A."/>
            <person name="Inagaki F."/>
            <person name="Takami H."/>
        </authorList>
    </citation>
    <scope>NUCLEOTIDE SEQUENCE</scope>
    <source>
        <strain evidence="1">Expedition CK06-06</strain>
    </source>
</reference>
<proteinExistence type="predicted"/>